<dbReference type="OrthoDB" id="2442798at2759"/>
<keyword evidence="2" id="KW-1185">Reference proteome</keyword>
<sequence length="174" mass="20116">MTLKATLQQCLPLIRYFHIPNSDVVNKIKPYKKILDKQLWNDLRQYLMLPNQPVESIILPPRLVLKQELPARVIGPYSSRNNPYEFQLILRGSKDGFTPRTFWDICDGHANTIVVTKVKGTDEIIGGIQNSILSRVKKESMALWYPVQKDIYGPIFGRDEFTMKSNVSDFLMMD</sequence>
<proteinExistence type="predicted"/>
<protein>
    <recommendedName>
        <fullName evidence="3">TLDc domain-containing protein</fullName>
    </recommendedName>
</protein>
<dbReference type="EMBL" id="PQFF01000213">
    <property type="protein sequence ID" value="RHZ73623.1"/>
    <property type="molecule type" value="Genomic_DNA"/>
</dbReference>
<name>A0A397IKS8_9GLOM</name>
<evidence type="ECO:0008006" key="3">
    <source>
        <dbReference type="Google" id="ProtNLM"/>
    </source>
</evidence>
<accession>A0A397IKS8</accession>
<dbReference type="Proteomes" id="UP000266861">
    <property type="component" value="Unassembled WGS sequence"/>
</dbReference>
<evidence type="ECO:0000313" key="2">
    <source>
        <dbReference type="Proteomes" id="UP000266861"/>
    </source>
</evidence>
<comment type="caution">
    <text evidence="1">The sequence shown here is derived from an EMBL/GenBank/DDBJ whole genome shotgun (WGS) entry which is preliminary data.</text>
</comment>
<dbReference type="AlphaFoldDB" id="A0A397IKS8"/>
<gene>
    <name evidence="1" type="ORF">Glove_230g192</name>
</gene>
<reference evidence="1 2" key="1">
    <citation type="submission" date="2018-08" db="EMBL/GenBank/DDBJ databases">
        <title>Genome and evolution of the arbuscular mycorrhizal fungus Diversispora epigaea (formerly Glomus versiforme) and its bacterial endosymbionts.</title>
        <authorList>
            <person name="Sun X."/>
            <person name="Fei Z."/>
            <person name="Harrison M."/>
        </authorList>
    </citation>
    <scope>NUCLEOTIDE SEQUENCE [LARGE SCALE GENOMIC DNA]</scope>
    <source>
        <strain evidence="1 2">IT104</strain>
    </source>
</reference>
<evidence type="ECO:0000313" key="1">
    <source>
        <dbReference type="EMBL" id="RHZ73623.1"/>
    </source>
</evidence>
<organism evidence="1 2">
    <name type="scientific">Diversispora epigaea</name>
    <dbReference type="NCBI Taxonomy" id="1348612"/>
    <lineage>
        <taxon>Eukaryota</taxon>
        <taxon>Fungi</taxon>
        <taxon>Fungi incertae sedis</taxon>
        <taxon>Mucoromycota</taxon>
        <taxon>Glomeromycotina</taxon>
        <taxon>Glomeromycetes</taxon>
        <taxon>Diversisporales</taxon>
        <taxon>Diversisporaceae</taxon>
        <taxon>Diversispora</taxon>
    </lineage>
</organism>